<sequence>MSLKIRLARGGAKKRPFYSIVVSDSRSPRDGNFIEKIGTYNPMLPREHAERVTLKEERARHWLSVGAQPTDRVALFLGRANIIELPKVRETPKKSAPKAKAQERAKLAAAAAASTEG</sequence>
<evidence type="ECO:0000313" key="5">
    <source>
        <dbReference type="EMBL" id="TWB45400.1"/>
    </source>
</evidence>
<evidence type="ECO:0000256" key="1">
    <source>
        <dbReference type="ARBA" id="ARBA00022980"/>
    </source>
</evidence>
<keyword evidence="2 3" id="KW-0687">Ribonucleoprotein</keyword>
<dbReference type="PROSITE" id="PS00732">
    <property type="entry name" value="RIBOSOMAL_S16"/>
    <property type="match status" value="1"/>
</dbReference>
<dbReference type="GO" id="GO:0015935">
    <property type="term" value="C:small ribosomal subunit"/>
    <property type="evidence" value="ECO:0007669"/>
    <property type="project" value="TreeGrafter"/>
</dbReference>
<dbReference type="GO" id="GO:0003735">
    <property type="term" value="F:structural constituent of ribosome"/>
    <property type="evidence" value="ECO:0007669"/>
    <property type="project" value="InterPro"/>
</dbReference>
<dbReference type="OrthoDB" id="9807878at2"/>
<feature type="compositionally biased region" description="Low complexity" evidence="4">
    <location>
        <begin position="107"/>
        <end position="117"/>
    </location>
</feature>
<comment type="similarity">
    <text evidence="3">Belongs to the bacterial ribosomal protein bS16 family.</text>
</comment>
<dbReference type="GO" id="GO:0006412">
    <property type="term" value="P:translation"/>
    <property type="evidence" value="ECO:0007669"/>
    <property type="project" value="UniProtKB-UniRule"/>
</dbReference>
<dbReference type="InterPro" id="IPR023803">
    <property type="entry name" value="Ribosomal_bS16_dom_sf"/>
</dbReference>
<evidence type="ECO:0000256" key="4">
    <source>
        <dbReference type="SAM" id="MobiDB-lite"/>
    </source>
</evidence>
<dbReference type="NCBIfam" id="TIGR00002">
    <property type="entry name" value="S16"/>
    <property type="match status" value="1"/>
</dbReference>
<feature type="region of interest" description="Disordered" evidence="4">
    <location>
        <begin position="91"/>
        <end position="117"/>
    </location>
</feature>
<gene>
    <name evidence="3" type="primary">rpsP</name>
    <name evidence="5" type="ORF">FBZ90_102358</name>
</gene>
<dbReference type="EMBL" id="VITR01000002">
    <property type="protein sequence ID" value="TWB45400.1"/>
    <property type="molecule type" value="Genomic_DNA"/>
</dbReference>
<comment type="caution">
    <text evidence="5">The sequence shown here is derived from an EMBL/GenBank/DDBJ whole genome shotgun (WGS) entry which is preliminary data.</text>
</comment>
<dbReference type="Pfam" id="PF00886">
    <property type="entry name" value="Ribosomal_S16"/>
    <property type="match status" value="1"/>
</dbReference>
<evidence type="ECO:0000256" key="2">
    <source>
        <dbReference type="ARBA" id="ARBA00023274"/>
    </source>
</evidence>
<organism evidence="5 6">
    <name type="scientific">Nitrospirillum amazonense</name>
    <dbReference type="NCBI Taxonomy" id="28077"/>
    <lineage>
        <taxon>Bacteria</taxon>
        <taxon>Pseudomonadati</taxon>
        <taxon>Pseudomonadota</taxon>
        <taxon>Alphaproteobacteria</taxon>
        <taxon>Rhodospirillales</taxon>
        <taxon>Azospirillaceae</taxon>
        <taxon>Nitrospirillum</taxon>
    </lineage>
</organism>
<dbReference type="HAMAP" id="MF_00385">
    <property type="entry name" value="Ribosomal_bS16"/>
    <property type="match status" value="1"/>
</dbReference>
<evidence type="ECO:0000313" key="6">
    <source>
        <dbReference type="Proteomes" id="UP000315751"/>
    </source>
</evidence>
<dbReference type="Proteomes" id="UP000315751">
    <property type="component" value="Unassembled WGS sequence"/>
</dbReference>
<keyword evidence="1 3" id="KW-0689">Ribosomal protein</keyword>
<dbReference type="Gene3D" id="3.30.1320.10">
    <property type="match status" value="1"/>
</dbReference>
<dbReference type="PANTHER" id="PTHR12919">
    <property type="entry name" value="30S RIBOSOMAL PROTEIN S16"/>
    <property type="match status" value="1"/>
</dbReference>
<dbReference type="InterPro" id="IPR000307">
    <property type="entry name" value="Ribosomal_bS16"/>
</dbReference>
<dbReference type="GO" id="GO:0005737">
    <property type="term" value="C:cytoplasm"/>
    <property type="evidence" value="ECO:0007669"/>
    <property type="project" value="UniProtKB-ARBA"/>
</dbReference>
<dbReference type="InterPro" id="IPR020592">
    <property type="entry name" value="Ribosomal_bS16_CS"/>
</dbReference>
<reference evidence="5 6" key="1">
    <citation type="submission" date="2019-06" db="EMBL/GenBank/DDBJ databases">
        <title>Genomic Encyclopedia of Type Strains, Phase IV (KMG-V): Genome sequencing to study the core and pangenomes of soil and plant-associated prokaryotes.</title>
        <authorList>
            <person name="Whitman W."/>
        </authorList>
    </citation>
    <scope>NUCLEOTIDE SEQUENCE [LARGE SCALE GENOMIC DNA]</scope>
    <source>
        <strain evidence="5 6">BR 11622</strain>
    </source>
</reference>
<accession>A0A560HJL4</accession>
<dbReference type="PANTHER" id="PTHR12919:SF20">
    <property type="entry name" value="SMALL RIBOSOMAL SUBUNIT PROTEIN BS16M"/>
    <property type="match status" value="1"/>
</dbReference>
<name>A0A560HJL4_9PROT</name>
<protein>
    <recommendedName>
        <fullName evidence="3">Small ribosomal subunit protein bS16</fullName>
    </recommendedName>
</protein>
<keyword evidence="6" id="KW-1185">Reference proteome</keyword>
<dbReference type="AlphaFoldDB" id="A0A560HJL4"/>
<dbReference type="SUPFAM" id="SSF54565">
    <property type="entry name" value="Ribosomal protein S16"/>
    <property type="match status" value="1"/>
</dbReference>
<dbReference type="RefSeq" id="WP_145729793.1">
    <property type="nucleotide sequence ID" value="NZ_VITR01000002.1"/>
</dbReference>
<evidence type="ECO:0000256" key="3">
    <source>
        <dbReference type="HAMAP-Rule" id="MF_00385"/>
    </source>
</evidence>
<proteinExistence type="inferred from homology"/>